<evidence type="ECO:0000313" key="2">
    <source>
        <dbReference type="Proteomes" id="UP000004994"/>
    </source>
</evidence>
<dbReference type="SUPFAM" id="SSF53098">
    <property type="entry name" value="Ribonuclease H-like"/>
    <property type="match status" value="1"/>
</dbReference>
<dbReference type="InterPro" id="IPR052035">
    <property type="entry name" value="ZnF_BED_domain_contain"/>
</dbReference>
<dbReference type="Gramene" id="Solyc09g058975.1.1">
    <property type="protein sequence ID" value="Solyc09g058975.1.1"/>
    <property type="gene ID" value="Solyc09g058975.1"/>
</dbReference>
<organism evidence="1">
    <name type="scientific">Solanum lycopersicum</name>
    <name type="common">Tomato</name>
    <name type="synonym">Lycopersicon esculentum</name>
    <dbReference type="NCBI Taxonomy" id="4081"/>
    <lineage>
        <taxon>Eukaryota</taxon>
        <taxon>Viridiplantae</taxon>
        <taxon>Streptophyta</taxon>
        <taxon>Embryophyta</taxon>
        <taxon>Tracheophyta</taxon>
        <taxon>Spermatophyta</taxon>
        <taxon>Magnoliopsida</taxon>
        <taxon>eudicotyledons</taxon>
        <taxon>Gunneridae</taxon>
        <taxon>Pentapetalae</taxon>
        <taxon>asterids</taxon>
        <taxon>lamiids</taxon>
        <taxon>Solanales</taxon>
        <taxon>Solanaceae</taxon>
        <taxon>Solanoideae</taxon>
        <taxon>Solaneae</taxon>
        <taxon>Solanum</taxon>
        <taxon>Solanum subgen. Lycopersicon</taxon>
    </lineage>
</organism>
<proteinExistence type="predicted"/>
<sequence>MEINFLHVRCNVHILNLILKEGLSEHNKSISRIRNVGEFIKFFCARTTYIMSYVETIELHTRGLLSFHVETRWNFTYLILNTIVKFVKIFSKMYIDDHKDLLLNHFRIFECFTYYFEYFVS</sequence>
<dbReference type="OMA" id="RIFECFT"/>
<dbReference type="EnsemblPlants" id="Solyc09g058975.1.1">
    <property type="protein sequence ID" value="Solyc09g058975.1.1"/>
    <property type="gene ID" value="Solyc09g058975.1"/>
</dbReference>
<dbReference type="Proteomes" id="UP000004994">
    <property type="component" value="Chromosome 9"/>
</dbReference>
<keyword evidence="2" id="KW-1185">Reference proteome</keyword>
<reference evidence="1" key="2">
    <citation type="submission" date="2019-01" db="UniProtKB">
        <authorList>
            <consortium name="EnsemblPlants"/>
        </authorList>
    </citation>
    <scope>IDENTIFICATION</scope>
    <source>
        <strain evidence="1">cv. Heinz 1706</strain>
    </source>
</reference>
<protein>
    <recommendedName>
        <fullName evidence="3">hAT-like transposase RNase-H fold domain-containing protein</fullName>
    </recommendedName>
</protein>
<name>A0A3Q7I2B0_SOLLC</name>
<evidence type="ECO:0000313" key="1">
    <source>
        <dbReference type="EnsemblPlants" id="Solyc09g058975.1.1"/>
    </source>
</evidence>
<reference evidence="1" key="1">
    <citation type="journal article" date="2012" name="Nature">
        <title>The tomato genome sequence provides insights into fleshy fruit evolution.</title>
        <authorList>
            <consortium name="Tomato Genome Consortium"/>
        </authorList>
    </citation>
    <scope>NUCLEOTIDE SEQUENCE [LARGE SCALE GENOMIC DNA]</scope>
    <source>
        <strain evidence="1">cv. Heinz 1706</strain>
    </source>
</reference>
<dbReference type="InterPro" id="IPR012337">
    <property type="entry name" value="RNaseH-like_sf"/>
</dbReference>
<dbReference type="PANTHER" id="PTHR46481">
    <property type="entry name" value="ZINC FINGER BED DOMAIN-CONTAINING PROTEIN 4"/>
    <property type="match status" value="1"/>
</dbReference>
<accession>A0A3Q7I2B0</accession>
<dbReference type="AlphaFoldDB" id="A0A3Q7I2B0"/>
<dbReference type="InParanoid" id="A0A3Q7I2B0"/>
<evidence type="ECO:0008006" key="3">
    <source>
        <dbReference type="Google" id="ProtNLM"/>
    </source>
</evidence>
<dbReference type="PANTHER" id="PTHR46481:SF8">
    <property type="entry name" value="ZINC FINGER BED DOMAIN-CONTAINING PROTEIN RICESLEEPER 1-LIKE"/>
    <property type="match status" value="1"/>
</dbReference>